<keyword evidence="10" id="KW-1185">Reference proteome</keyword>
<dbReference type="AlphaFoldDB" id="A0AAP9Y8T4"/>
<reference evidence="9 10" key="1">
    <citation type="submission" date="2020-12" db="EMBL/GenBank/DDBJ databases">
        <title>FDA dAtabase for Regulatory Grade micrObial Sequences (FDA-ARGOS): Supporting development and validation of Infectious Disease Dx tests.</title>
        <authorList>
            <person name="Sproer C."/>
            <person name="Gronow S."/>
            <person name="Severitt S."/>
            <person name="Schroder I."/>
            <person name="Tallon L."/>
            <person name="Sadzewicz L."/>
            <person name="Zhao X."/>
            <person name="Boylan J."/>
            <person name="Ott S."/>
            <person name="Bowen H."/>
            <person name="Vavikolanu K."/>
            <person name="Mehta A."/>
            <person name="Aluvathingal J."/>
            <person name="Nadendla S."/>
            <person name="Lowell S."/>
            <person name="Myers T."/>
            <person name="Yan Y."/>
            <person name="Sichtig H."/>
        </authorList>
    </citation>
    <scope>NUCLEOTIDE SEQUENCE [LARGE SCALE GENOMIC DNA]</scope>
    <source>
        <strain evidence="9 10">FDAARGOS_985</strain>
    </source>
</reference>
<dbReference type="SUPFAM" id="SSF102114">
    <property type="entry name" value="Radical SAM enzymes"/>
    <property type="match status" value="1"/>
</dbReference>
<keyword evidence="6" id="KW-0411">Iron-sulfur</keyword>
<dbReference type="Proteomes" id="UP000595220">
    <property type="component" value="Chromosome"/>
</dbReference>
<dbReference type="RefSeq" id="WP_050694627.1">
    <property type="nucleotide sequence ID" value="NZ_CP012072.1"/>
</dbReference>
<dbReference type="NCBIfam" id="TIGR04085">
    <property type="entry name" value="rSAM_more_4Fe4S"/>
    <property type="match status" value="1"/>
</dbReference>
<accession>A0AAP9Y8T4</accession>
<dbReference type="GO" id="GO:0046872">
    <property type="term" value="F:metal ion binding"/>
    <property type="evidence" value="ECO:0007669"/>
    <property type="project" value="UniProtKB-KW"/>
</dbReference>
<comment type="cofactor">
    <cofactor evidence="1">
        <name>[4Fe-4S] cluster</name>
        <dbReference type="ChEBI" id="CHEBI:49883"/>
    </cofactor>
</comment>
<dbReference type="SFLD" id="SFLDG01072">
    <property type="entry name" value="dehydrogenase_like"/>
    <property type="match status" value="1"/>
</dbReference>
<evidence type="ECO:0000256" key="2">
    <source>
        <dbReference type="ARBA" id="ARBA00022485"/>
    </source>
</evidence>
<dbReference type="SFLD" id="SFLDF00285">
    <property type="entry name" value="anaerobic_Ser-type_sulfatase-m"/>
    <property type="match status" value="1"/>
</dbReference>
<keyword evidence="3" id="KW-0949">S-adenosyl-L-methionine</keyword>
<sequence>MSSPLPFSVVVKPTGAACNLDCRYCFFLSKELLYDARGQAMSEQTLDRYVRTYLESSGDGEVTMLWQGGEPTLRGLGFFERAMELCERYRRPSQRVRHALQTNGTLITDEWASFFAGHDVLVGVSIDGPAALHDAYRLNRGGRGTHAMVMRGWEALARAGVETNVLCTVNAANEDHGERVYRYFRDDLGARYLQFIPVVERVRAADLAQAELGWRSGSSALLYRQDGDCVTSRSTSPGGYGRFLRDVFDLWLATDVGEVFVQDFDSTLSALFGSASVCVHAPHCGANMAMEFNGDVYACDHWVEPNWLVGNIETSSFSELASSSRMRDFARLKPDLDEECQACPHLRLCQGGCPKDRFVTRAGGAQHNYLCAGYRTFYERVTPVLRAMGMLISAGYPASDIMKPRVASSLGVSIPCPTAAGETP</sequence>
<dbReference type="InterPro" id="IPR023885">
    <property type="entry name" value="4Fe4S-binding_SPASM_dom"/>
</dbReference>
<proteinExistence type="inferred from homology"/>
<dbReference type="Pfam" id="PF04055">
    <property type="entry name" value="Radical_SAM"/>
    <property type="match status" value="1"/>
</dbReference>
<dbReference type="GO" id="GO:0016491">
    <property type="term" value="F:oxidoreductase activity"/>
    <property type="evidence" value="ECO:0007669"/>
    <property type="project" value="InterPro"/>
</dbReference>
<keyword evidence="2" id="KW-0004">4Fe-4S</keyword>
<evidence type="ECO:0000256" key="4">
    <source>
        <dbReference type="ARBA" id="ARBA00022723"/>
    </source>
</evidence>
<dbReference type="InterPro" id="IPR013785">
    <property type="entry name" value="Aldolase_TIM"/>
</dbReference>
<dbReference type="PANTHER" id="PTHR43273">
    <property type="entry name" value="ANAEROBIC SULFATASE-MATURATING ENZYME HOMOLOG ASLB-RELATED"/>
    <property type="match status" value="1"/>
</dbReference>
<dbReference type="SFLD" id="SFLDS00029">
    <property type="entry name" value="Radical_SAM"/>
    <property type="match status" value="1"/>
</dbReference>
<dbReference type="InterPro" id="IPR007197">
    <property type="entry name" value="rSAM"/>
</dbReference>
<evidence type="ECO:0000256" key="5">
    <source>
        <dbReference type="ARBA" id="ARBA00023004"/>
    </source>
</evidence>
<evidence type="ECO:0000256" key="1">
    <source>
        <dbReference type="ARBA" id="ARBA00001966"/>
    </source>
</evidence>
<evidence type="ECO:0000259" key="8">
    <source>
        <dbReference type="PROSITE" id="PS51918"/>
    </source>
</evidence>
<feature type="domain" description="Radical SAM core" evidence="8">
    <location>
        <begin position="1"/>
        <end position="228"/>
    </location>
</feature>
<dbReference type="Gene3D" id="3.20.20.70">
    <property type="entry name" value="Aldolase class I"/>
    <property type="match status" value="1"/>
</dbReference>
<dbReference type="InterPro" id="IPR058240">
    <property type="entry name" value="rSAM_sf"/>
</dbReference>
<evidence type="ECO:0000256" key="3">
    <source>
        <dbReference type="ARBA" id="ARBA00022691"/>
    </source>
</evidence>
<dbReference type="CDD" id="cd21120">
    <property type="entry name" value="SPASM_anSME"/>
    <property type="match status" value="1"/>
</dbReference>
<keyword evidence="5" id="KW-0408">Iron</keyword>
<dbReference type="SFLD" id="SFLDG01386">
    <property type="entry name" value="main_SPASM_domain-containing"/>
    <property type="match status" value="1"/>
</dbReference>
<comment type="similarity">
    <text evidence="7">Belongs to the radical SAM superfamily. Anaerobic sulfatase-maturating enzyme family.</text>
</comment>
<dbReference type="EMBL" id="CP066065">
    <property type="protein sequence ID" value="QQC44569.1"/>
    <property type="molecule type" value="Genomic_DNA"/>
</dbReference>
<dbReference type="Pfam" id="PF13186">
    <property type="entry name" value="SPASM"/>
    <property type="match status" value="1"/>
</dbReference>
<dbReference type="SFLD" id="SFLDG01384">
    <property type="entry name" value="thioether_bond_formation_requi"/>
    <property type="match status" value="1"/>
</dbReference>
<evidence type="ECO:0000256" key="7">
    <source>
        <dbReference type="ARBA" id="ARBA00023601"/>
    </source>
</evidence>
<dbReference type="InterPro" id="IPR023867">
    <property type="entry name" value="Sulphatase_maturase_rSAM"/>
</dbReference>
<dbReference type="InterPro" id="IPR047207">
    <property type="entry name" value="SPASM_anSME"/>
</dbReference>
<dbReference type="PROSITE" id="PS51918">
    <property type="entry name" value="RADICAL_SAM"/>
    <property type="match status" value="1"/>
</dbReference>
<dbReference type="PANTHER" id="PTHR43273:SF3">
    <property type="entry name" value="ANAEROBIC SULFATASE-MATURATING ENZYME HOMOLOG ASLB-RELATED"/>
    <property type="match status" value="1"/>
</dbReference>
<dbReference type="NCBIfam" id="TIGR03942">
    <property type="entry name" value="sulfatase_rSAM"/>
    <property type="match status" value="1"/>
</dbReference>
<evidence type="ECO:0000256" key="6">
    <source>
        <dbReference type="ARBA" id="ARBA00023014"/>
    </source>
</evidence>
<dbReference type="CDD" id="cd01335">
    <property type="entry name" value="Radical_SAM"/>
    <property type="match status" value="1"/>
</dbReference>
<evidence type="ECO:0000313" key="10">
    <source>
        <dbReference type="Proteomes" id="UP000595220"/>
    </source>
</evidence>
<evidence type="ECO:0000313" key="9">
    <source>
        <dbReference type="EMBL" id="QQC44569.1"/>
    </source>
</evidence>
<protein>
    <submittedName>
        <fullName evidence="9">Anaerobic sulfatase maturase</fullName>
    </submittedName>
</protein>
<dbReference type="SFLD" id="SFLDG01067">
    <property type="entry name" value="SPASM/twitch_domain_containing"/>
    <property type="match status" value="1"/>
</dbReference>
<dbReference type="KEGG" id="amy:ADJ76_02375"/>
<gene>
    <name evidence="9" type="ORF">I6H42_04065</name>
</gene>
<dbReference type="InterPro" id="IPR034491">
    <property type="entry name" value="Anaerob_Ser_sulfatase-maturase"/>
</dbReference>
<name>A0AAP9Y8T4_9ACTO</name>
<keyword evidence="4" id="KW-0479">Metal-binding</keyword>
<organism evidence="9 10">
    <name type="scientific">Schaalia meyeri</name>
    <dbReference type="NCBI Taxonomy" id="52773"/>
    <lineage>
        <taxon>Bacteria</taxon>
        <taxon>Bacillati</taxon>
        <taxon>Actinomycetota</taxon>
        <taxon>Actinomycetes</taxon>
        <taxon>Actinomycetales</taxon>
        <taxon>Actinomycetaceae</taxon>
        <taxon>Schaalia</taxon>
    </lineage>
</organism>
<dbReference type="GO" id="GO:0051539">
    <property type="term" value="F:4 iron, 4 sulfur cluster binding"/>
    <property type="evidence" value="ECO:0007669"/>
    <property type="project" value="UniProtKB-KW"/>
</dbReference>